<dbReference type="EMBL" id="LSDD01000029">
    <property type="protein sequence ID" value="KXB69265.1"/>
    <property type="molecule type" value="Genomic_DNA"/>
</dbReference>
<comment type="caution">
    <text evidence="3">The sequence shown here is derived from an EMBL/GenBank/DDBJ whole genome shotgun (WGS) entry which is preliminary data.</text>
</comment>
<dbReference type="AlphaFoldDB" id="A0A134ANI9"/>
<reference evidence="4" key="1">
    <citation type="submission" date="2016-01" db="EMBL/GenBank/DDBJ databases">
        <authorList>
            <person name="Mitreva M."/>
            <person name="Pepin K.H."/>
            <person name="Mihindukulasuriya K.A."/>
            <person name="Fulton R."/>
            <person name="Fronick C."/>
            <person name="O'Laughlin M."/>
            <person name="Miner T."/>
            <person name="Herter B."/>
            <person name="Rosa B.A."/>
            <person name="Cordes M."/>
            <person name="Tomlinson C."/>
            <person name="Wollam A."/>
            <person name="Palsikar V.B."/>
            <person name="Mardis E.R."/>
            <person name="Wilson R.K."/>
        </authorList>
    </citation>
    <scope>NUCLEOTIDE SEQUENCE [LARGE SCALE GENOMIC DNA]</scope>
    <source>
        <strain evidence="4">KA00185</strain>
    </source>
</reference>
<dbReference type="SUPFAM" id="SSF52980">
    <property type="entry name" value="Restriction endonuclease-like"/>
    <property type="match status" value="1"/>
</dbReference>
<accession>A0A134ANI9</accession>
<evidence type="ECO:0000313" key="3">
    <source>
        <dbReference type="EMBL" id="KXB69265.1"/>
    </source>
</evidence>
<evidence type="ECO:0000256" key="1">
    <source>
        <dbReference type="SAM" id="Coils"/>
    </source>
</evidence>
<dbReference type="InterPro" id="IPR038726">
    <property type="entry name" value="PDDEXK_AddAB-type"/>
</dbReference>
<dbReference type="Pfam" id="PF12705">
    <property type="entry name" value="PDDEXK_1"/>
    <property type="match status" value="1"/>
</dbReference>
<organism evidence="3 4">
    <name type="scientific">Leptotrichia wadei</name>
    <dbReference type="NCBI Taxonomy" id="157687"/>
    <lineage>
        <taxon>Bacteria</taxon>
        <taxon>Fusobacteriati</taxon>
        <taxon>Fusobacteriota</taxon>
        <taxon>Fusobacteriia</taxon>
        <taxon>Fusobacteriales</taxon>
        <taxon>Leptotrichiaceae</taxon>
        <taxon>Leptotrichia</taxon>
    </lineage>
</organism>
<name>A0A134ANI9_9FUSO</name>
<keyword evidence="1" id="KW-0175">Coiled coil</keyword>
<dbReference type="OrthoDB" id="2109781at2"/>
<dbReference type="Gene3D" id="3.90.320.10">
    <property type="match status" value="1"/>
</dbReference>
<feature type="coiled-coil region" evidence="1">
    <location>
        <begin position="259"/>
        <end position="309"/>
    </location>
</feature>
<dbReference type="InterPro" id="IPR011335">
    <property type="entry name" value="Restrct_endonuc-II-like"/>
</dbReference>
<proteinExistence type="predicted"/>
<sequence length="957" mass="114820">MEINYKNIGSDLKAILFEEFRKNEDVLFVFENSASFFEIKREFLRDEEIQQELGIFQNFKMMNSYDFYENLFVTDKIVVKEEKQVVLFYNSLDEKLKKRLEVSSYYDIIDIAYNYYNLFAELQEHKINLEKVELEKWQEELFETLKMVDKKVMETCQLKGLILPYMLRNVKNISDNFLKRYKMIYFVNKVRFSPFEKELVEKFEEKGIIVENILQLLENDFDEKELKISDGFSLPAKEVFNEKNINIEIHEFGSKFGELLGLVRKLEKVEKENKKTSSKNELLKQNYRIFEAQENAEEMKSDYQLLRQKKISSNLEITMKDTKIYRILNLIYNLLDNMKEIEKKGKEKLFLFRVKDFYDAYKSNDLLKIFDLEESYYVFQDLVSKDYKYISKEELERINQEVLEKLEKENQKQKFKEIYKQRMMAVGKIIKFVEELEEIYGYTTLKEYSNYLEKIYLDNEEKVKQDKNVKDKYFEALSEMVVLEDFSFDNLWDKFFDENVSSNLLKLFLKYLDKKSIGLNLEDSIEDESEDTFSINSFANISENTKENIIILNLQDSFPKVKIHNFLFSKVQRAKMGLPTSDDKKLIEIFKIYQNILAAKNVYLAYVKDLESNVDSASVIEELKLKYGIGVIKGEISEAEELFFAKKYFLKDRTEKWVQKEIGEFIPSKLEKNFEKIRNEKLSLGYYSFEKMRDFEYGYYLEKAIGEQEAEEIEDEINVKIFGTIIHAFYENVVMENKVALENKIFKIDRNQLSEILKRVLNSFDYKVPKEYLEFYRKVSFEEILNSAEKYFREFTEKLKEEEDIEIHFEERIKLSSEKELFENMFVNGVTDLHIKTSDKDYLFDYKSGKLKDSKKGYKNYKVDKALEQLDYYSLMLENDGEKKIEKIVVDTWEGKLVSDERNEDKILTKKTVEEIITRYQTEKYYDLGNFKDPKNYFYKEYKNICRGEDEVGDEEE</sequence>
<evidence type="ECO:0000259" key="2">
    <source>
        <dbReference type="Pfam" id="PF12705"/>
    </source>
</evidence>
<dbReference type="STRING" id="157687.HMPREF3180_00436"/>
<gene>
    <name evidence="3" type="ORF">HMPREF3180_00436</name>
</gene>
<protein>
    <recommendedName>
        <fullName evidence="2">PD-(D/E)XK endonuclease-like domain-containing protein</fullName>
    </recommendedName>
</protein>
<dbReference type="Proteomes" id="UP000070483">
    <property type="component" value="Unassembled WGS sequence"/>
</dbReference>
<dbReference type="PATRIC" id="fig|157687.3.peg.438"/>
<dbReference type="RefSeq" id="WP_060917400.1">
    <property type="nucleotide sequence ID" value="NZ_KQ960021.1"/>
</dbReference>
<dbReference type="InterPro" id="IPR011604">
    <property type="entry name" value="PDDEXK-like_dom_sf"/>
</dbReference>
<feature type="domain" description="PD-(D/E)XK endonuclease-like" evidence="2">
    <location>
        <begin position="696"/>
        <end position="894"/>
    </location>
</feature>
<keyword evidence="4" id="KW-1185">Reference proteome</keyword>
<evidence type="ECO:0000313" key="4">
    <source>
        <dbReference type="Proteomes" id="UP000070483"/>
    </source>
</evidence>